<feature type="domain" description="ABC transporter" evidence="5">
    <location>
        <begin position="2"/>
        <end position="210"/>
    </location>
</feature>
<evidence type="ECO:0000256" key="2">
    <source>
        <dbReference type="ARBA" id="ARBA00022448"/>
    </source>
</evidence>
<comment type="similarity">
    <text evidence="1">Belongs to the ABC transporter superfamily.</text>
</comment>
<dbReference type="EMBL" id="NGJT01000002">
    <property type="protein sequence ID" value="RST95848.1"/>
    <property type="molecule type" value="Genomic_DNA"/>
</dbReference>
<dbReference type="PROSITE" id="PS00211">
    <property type="entry name" value="ABC_TRANSPORTER_1"/>
    <property type="match status" value="1"/>
</dbReference>
<sequence length="211" mass="23095">MLEIKNVSKSFGEKKILDEVSYTFPMGEITVILGPSGGGKTTLLRCISGLETFDSGTLLLDEEDLTKKSHQAINGKIGVVFQDFQLFPHLNVLENIVLAPTMVLKQSKEDAEKTARTLLVTLGLEDKEKAYPFELSGGQKQRVAIARALAMKPRVLCYDEPTSALDPGLSGDVAEVILNLKSPDVTQIVVTHDPTFAERIADNTIRVEPIK</sequence>
<dbReference type="GO" id="GO:0005524">
    <property type="term" value="F:ATP binding"/>
    <property type="evidence" value="ECO:0007669"/>
    <property type="project" value="UniProtKB-KW"/>
</dbReference>
<proteinExistence type="inferred from homology"/>
<evidence type="ECO:0000256" key="4">
    <source>
        <dbReference type="ARBA" id="ARBA00022840"/>
    </source>
</evidence>
<dbReference type="InterPro" id="IPR003593">
    <property type="entry name" value="AAA+_ATPase"/>
</dbReference>
<organism evidence="6 7">
    <name type="scientific">Vagococcus bubulae</name>
    <dbReference type="NCBI Taxonomy" id="1977868"/>
    <lineage>
        <taxon>Bacteria</taxon>
        <taxon>Bacillati</taxon>
        <taxon>Bacillota</taxon>
        <taxon>Bacilli</taxon>
        <taxon>Lactobacillales</taxon>
        <taxon>Enterococcaceae</taxon>
        <taxon>Vagococcus</taxon>
    </lineage>
</organism>
<keyword evidence="3" id="KW-0547">Nucleotide-binding</keyword>
<keyword evidence="2" id="KW-0813">Transport</keyword>
<evidence type="ECO:0000259" key="5">
    <source>
        <dbReference type="PROSITE" id="PS50893"/>
    </source>
</evidence>
<dbReference type="Pfam" id="PF00005">
    <property type="entry name" value="ABC_tran"/>
    <property type="match status" value="1"/>
</dbReference>
<name>A0A429ZQB1_9ENTE</name>
<reference evidence="6 7" key="1">
    <citation type="submission" date="2017-05" db="EMBL/GenBank/DDBJ databases">
        <title>Vagococcus spp. assemblies.</title>
        <authorList>
            <person name="Gulvik C.A."/>
        </authorList>
    </citation>
    <scope>NUCLEOTIDE SEQUENCE [LARGE SCALE GENOMIC DNA]</scope>
    <source>
        <strain evidence="6 7">SS1994</strain>
    </source>
</reference>
<gene>
    <name evidence="6" type="ORF">CBF36_01385</name>
</gene>
<evidence type="ECO:0000313" key="7">
    <source>
        <dbReference type="Proteomes" id="UP000288490"/>
    </source>
</evidence>
<dbReference type="InterPro" id="IPR027417">
    <property type="entry name" value="P-loop_NTPase"/>
</dbReference>
<dbReference type="PROSITE" id="PS50893">
    <property type="entry name" value="ABC_TRANSPORTER_2"/>
    <property type="match status" value="1"/>
</dbReference>
<evidence type="ECO:0000256" key="3">
    <source>
        <dbReference type="ARBA" id="ARBA00022741"/>
    </source>
</evidence>
<dbReference type="PANTHER" id="PTHR43166:SF4">
    <property type="entry name" value="PHOSPHONATES IMPORT ATP-BINDING PROTEIN PHNC"/>
    <property type="match status" value="1"/>
</dbReference>
<protein>
    <submittedName>
        <fullName evidence="6">Polar amino acid ABC transporter ATP-binding protein</fullName>
    </submittedName>
</protein>
<evidence type="ECO:0000313" key="6">
    <source>
        <dbReference type="EMBL" id="RST95848.1"/>
    </source>
</evidence>
<dbReference type="InterPro" id="IPR017871">
    <property type="entry name" value="ABC_transporter-like_CS"/>
</dbReference>
<dbReference type="AlphaFoldDB" id="A0A429ZQB1"/>
<dbReference type="GO" id="GO:0016887">
    <property type="term" value="F:ATP hydrolysis activity"/>
    <property type="evidence" value="ECO:0007669"/>
    <property type="project" value="InterPro"/>
</dbReference>
<dbReference type="Proteomes" id="UP000288490">
    <property type="component" value="Unassembled WGS sequence"/>
</dbReference>
<dbReference type="SUPFAM" id="SSF52540">
    <property type="entry name" value="P-loop containing nucleoside triphosphate hydrolases"/>
    <property type="match status" value="1"/>
</dbReference>
<dbReference type="PANTHER" id="PTHR43166">
    <property type="entry name" value="AMINO ACID IMPORT ATP-BINDING PROTEIN"/>
    <property type="match status" value="1"/>
</dbReference>
<keyword evidence="4 6" id="KW-0067">ATP-binding</keyword>
<dbReference type="OrthoDB" id="9804199at2"/>
<dbReference type="SMART" id="SM00382">
    <property type="entry name" value="AAA"/>
    <property type="match status" value="1"/>
</dbReference>
<keyword evidence="7" id="KW-1185">Reference proteome</keyword>
<comment type="caution">
    <text evidence="6">The sequence shown here is derived from an EMBL/GenBank/DDBJ whole genome shotgun (WGS) entry which is preliminary data.</text>
</comment>
<dbReference type="InterPro" id="IPR050086">
    <property type="entry name" value="MetN_ABC_transporter-like"/>
</dbReference>
<evidence type="ECO:0000256" key="1">
    <source>
        <dbReference type="ARBA" id="ARBA00005417"/>
    </source>
</evidence>
<dbReference type="InterPro" id="IPR003439">
    <property type="entry name" value="ABC_transporter-like_ATP-bd"/>
</dbReference>
<dbReference type="RefSeq" id="WP_125955957.1">
    <property type="nucleotide sequence ID" value="NZ_JAQEJV010000002.1"/>
</dbReference>
<dbReference type="Gene3D" id="3.40.50.300">
    <property type="entry name" value="P-loop containing nucleotide triphosphate hydrolases"/>
    <property type="match status" value="1"/>
</dbReference>
<accession>A0A429ZQB1</accession>